<feature type="compositionally biased region" description="Basic and acidic residues" evidence="1">
    <location>
        <begin position="187"/>
        <end position="204"/>
    </location>
</feature>
<accession>A0A151I5P6</accession>
<evidence type="ECO:0000256" key="1">
    <source>
        <dbReference type="SAM" id="MobiDB-lite"/>
    </source>
</evidence>
<keyword evidence="3" id="KW-1185">Reference proteome</keyword>
<gene>
    <name evidence="2" type="ORF">ALC53_03180</name>
</gene>
<proteinExistence type="predicted"/>
<dbReference type="EMBL" id="KQ976425">
    <property type="protein sequence ID" value="KYM88078.1"/>
    <property type="molecule type" value="Genomic_DNA"/>
</dbReference>
<reference evidence="2 3" key="1">
    <citation type="submission" date="2015-09" db="EMBL/GenBank/DDBJ databases">
        <title>Atta colombica WGS genome.</title>
        <authorList>
            <person name="Nygaard S."/>
            <person name="Hu H."/>
            <person name="Boomsma J."/>
            <person name="Zhang G."/>
        </authorList>
    </citation>
    <scope>NUCLEOTIDE SEQUENCE [LARGE SCALE GENOMIC DNA]</scope>
    <source>
        <strain evidence="2">Treedump-2</strain>
        <tissue evidence="2">Whole body</tissue>
    </source>
</reference>
<feature type="region of interest" description="Disordered" evidence="1">
    <location>
        <begin position="187"/>
        <end position="208"/>
    </location>
</feature>
<evidence type="ECO:0000313" key="2">
    <source>
        <dbReference type="EMBL" id="KYM88078.1"/>
    </source>
</evidence>
<sequence>MYHFLSIYKTFSREKKQIYKQHKIATLTRPRLSPISKLLAIPPNEFATVLATTSSVSVARFRLIEMTIYMPLKGAYKGSAVREKHARYLRTESATATIDNASKGFIATVRQNVSFQPSSRTRSSTLYLTSLPLTDEIVAADGTLYPNEDGSSTISSPFFLPSGPKRDESGGRSLSVQKQTALVATAERHEENRLETTSGGHEEIASLPSNDVTTNANLITGPDIANRPGPVAVVI</sequence>
<organism evidence="2 3">
    <name type="scientific">Atta colombica</name>
    <dbReference type="NCBI Taxonomy" id="520822"/>
    <lineage>
        <taxon>Eukaryota</taxon>
        <taxon>Metazoa</taxon>
        <taxon>Ecdysozoa</taxon>
        <taxon>Arthropoda</taxon>
        <taxon>Hexapoda</taxon>
        <taxon>Insecta</taxon>
        <taxon>Pterygota</taxon>
        <taxon>Neoptera</taxon>
        <taxon>Endopterygota</taxon>
        <taxon>Hymenoptera</taxon>
        <taxon>Apocrita</taxon>
        <taxon>Aculeata</taxon>
        <taxon>Formicoidea</taxon>
        <taxon>Formicidae</taxon>
        <taxon>Myrmicinae</taxon>
        <taxon>Atta</taxon>
    </lineage>
</organism>
<evidence type="ECO:0000313" key="3">
    <source>
        <dbReference type="Proteomes" id="UP000078540"/>
    </source>
</evidence>
<dbReference type="Proteomes" id="UP000078540">
    <property type="component" value="Unassembled WGS sequence"/>
</dbReference>
<dbReference type="AlphaFoldDB" id="A0A151I5P6"/>
<protein>
    <submittedName>
        <fullName evidence="2">Uncharacterized protein</fullName>
    </submittedName>
</protein>
<name>A0A151I5P6_9HYME</name>
<feature type="region of interest" description="Disordered" evidence="1">
    <location>
        <begin position="155"/>
        <end position="175"/>
    </location>
</feature>